<comment type="caution">
    <text evidence="4">The sequence shown here is derived from an EMBL/GenBank/DDBJ whole genome shotgun (WGS) entry which is preliminary data.</text>
</comment>
<gene>
    <name evidence="4" type="ORF">ILUMI_09781</name>
</gene>
<dbReference type="GO" id="GO:0005737">
    <property type="term" value="C:cytoplasm"/>
    <property type="evidence" value="ECO:0007669"/>
    <property type="project" value="TreeGrafter"/>
</dbReference>
<protein>
    <recommendedName>
        <fullName evidence="6">15-hydroxyprostaglandin dehydrogenase [NAD(+)]-like</fullName>
    </recommendedName>
</protein>
<evidence type="ECO:0000256" key="3">
    <source>
        <dbReference type="RuleBase" id="RU000363"/>
    </source>
</evidence>
<keyword evidence="2" id="KW-0560">Oxidoreductase</keyword>
<dbReference type="EMBL" id="VTPC01005155">
    <property type="protein sequence ID" value="KAF2896392.1"/>
    <property type="molecule type" value="Genomic_DNA"/>
</dbReference>
<dbReference type="InterPro" id="IPR020904">
    <property type="entry name" value="Sc_DH/Rdtase_CS"/>
</dbReference>
<dbReference type="PROSITE" id="PS00061">
    <property type="entry name" value="ADH_SHORT"/>
    <property type="match status" value="1"/>
</dbReference>
<dbReference type="PRINTS" id="PR00080">
    <property type="entry name" value="SDRFAMILY"/>
</dbReference>
<accession>A0A8K0D557</accession>
<proteinExistence type="inferred from homology"/>
<evidence type="ECO:0000313" key="4">
    <source>
        <dbReference type="EMBL" id="KAF2896392.1"/>
    </source>
</evidence>
<dbReference type="PANTHER" id="PTHR44229:SF8">
    <property type="entry name" value="ALCOHOL DEHYDROGENASE-RELATED"/>
    <property type="match status" value="1"/>
</dbReference>
<keyword evidence="5" id="KW-1185">Reference proteome</keyword>
<reference evidence="4" key="1">
    <citation type="submission" date="2019-08" db="EMBL/GenBank/DDBJ databases">
        <title>The genome of the North American firefly Photinus pyralis.</title>
        <authorList>
            <consortium name="Photinus pyralis genome working group"/>
            <person name="Fallon T.R."/>
            <person name="Sander Lower S.E."/>
            <person name="Weng J.-K."/>
        </authorList>
    </citation>
    <scope>NUCLEOTIDE SEQUENCE</scope>
    <source>
        <strain evidence="4">TRF0915ILg1</strain>
        <tissue evidence="4">Whole body</tissue>
    </source>
</reference>
<dbReference type="InterPro" id="IPR036291">
    <property type="entry name" value="NAD(P)-bd_dom_sf"/>
</dbReference>
<organism evidence="4 5">
    <name type="scientific">Ignelater luminosus</name>
    <name type="common">Cucubano</name>
    <name type="synonym">Pyrophorus luminosus</name>
    <dbReference type="NCBI Taxonomy" id="2038154"/>
    <lineage>
        <taxon>Eukaryota</taxon>
        <taxon>Metazoa</taxon>
        <taxon>Ecdysozoa</taxon>
        <taxon>Arthropoda</taxon>
        <taxon>Hexapoda</taxon>
        <taxon>Insecta</taxon>
        <taxon>Pterygota</taxon>
        <taxon>Neoptera</taxon>
        <taxon>Endopterygota</taxon>
        <taxon>Coleoptera</taxon>
        <taxon>Polyphaga</taxon>
        <taxon>Elateriformia</taxon>
        <taxon>Elateroidea</taxon>
        <taxon>Elateridae</taxon>
        <taxon>Agrypninae</taxon>
        <taxon>Pyrophorini</taxon>
        <taxon>Ignelater</taxon>
    </lineage>
</organism>
<comment type="similarity">
    <text evidence="1 3">Belongs to the short-chain dehydrogenases/reductases (SDR) family.</text>
</comment>
<dbReference type="SUPFAM" id="SSF51735">
    <property type="entry name" value="NAD(P)-binding Rossmann-fold domains"/>
    <property type="match status" value="1"/>
</dbReference>
<dbReference type="Proteomes" id="UP000801492">
    <property type="component" value="Unassembled WGS sequence"/>
</dbReference>
<evidence type="ECO:0000256" key="1">
    <source>
        <dbReference type="ARBA" id="ARBA00006484"/>
    </source>
</evidence>
<dbReference type="Gene3D" id="3.40.50.720">
    <property type="entry name" value="NAD(P)-binding Rossmann-like Domain"/>
    <property type="match status" value="1"/>
</dbReference>
<evidence type="ECO:0000256" key="2">
    <source>
        <dbReference type="ARBA" id="ARBA00023002"/>
    </source>
</evidence>
<dbReference type="GO" id="GO:0016616">
    <property type="term" value="F:oxidoreductase activity, acting on the CH-OH group of donors, NAD or NADP as acceptor"/>
    <property type="evidence" value="ECO:0007669"/>
    <property type="project" value="TreeGrafter"/>
</dbReference>
<dbReference type="PANTHER" id="PTHR44229">
    <property type="entry name" value="15-HYDROXYPROSTAGLANDIN DEHYDROGENASE [NAD(+)]"/>
    <property type="match status" value="1"/>
</dbReference>
<name>A0A8K0D557_IGNLU</name>
<evidence type="ECO:0000313" key="5">
    <source>
        <dbReference type="Proteomes" id="UP000801492"/>
    </source>
</evidence>
<dbReference type="OrthoDB" id="417891at2759"/>
<dbReference type="AlphaFoldDB" id="A0A8K0D557"/>
<dbReference type="PRINTS" id="PR00081">
    <property type="entry name" value="GDHRDH"/>
</dbReference>
<evidence type="ECO:0008006" key="6">
    <source>
        <dbReference type="Google" id="ProtNLM"/>
    </source>
</evidence>
<sequence>MFDFKSKVALITGGASGIGLAYAKELLRRESKVVALVDINHENGKSAVTQIRSEFKRDDCVIFIKADVSDKGQLQNAFDIVVNTYNQLDILINNAGIIQERNWEKCIAINFTAVITGTFLATETYFPKYKSGSESLIINTASKVAFYPAYPIPVYAATKSGIVEFTRSVGDFHRYEINNTKIIAICPGHVCTSLVNFLTEDHILEPYLSKTREVEETGQTPEEFARIALDVVGNAPTGSIWTVTTEGCNEIKFHF</sequence>
<dbReference type="Pfam" id="PF00106">
    <property type="entry name" value="adh_short"/>
    <property type="match status" value="1"/>
</dbReference>
<dbReference type="InterPro" id="IPR002347">
    <property type="entry name" value="SDR_fam"/>
</dbReference>